<protein>
    <submittedName>
        <fullName evidence="5">Membrane protein</fullName>
    </submittedName>
</protein>
<keyword evidence="6" id="KW-1185">Reference proteome</keyword>
<dbReference type="EMBL" id="BMSC01000025">
    <property type="protein sequence ID" value="GGU91403.1"/>
    <property type="molecule type" value="Genomic_DNA"/>
</dbReference>
<reference evidence="5" key="1">
    <citation type="journal article" date="2014" name="Int. J. Syst. Evol. Microbiol.">
        <title>Complete genome sequence of Corynebacterium casei LMG S-19264T (=DSM 44701T), isolated from a smear-ripened cheese.</title>
        <authorList>
            <consortium name="US DOE Joint Genome Institute (JGI-PGF)"/>
            <person name="Walter F."/>
            <person name="Albersmeier A."/>
            <person name="Kalinowski J."/>
            <person name="Ruckert C."/>
        </authorList>
    </citation>
    <scope>NUCLEOTIDE SEQUENCE</scope>
    <source>
        <strain evidence="5">JCM 4136</strain>
    </source>
</reference>
<dbReference type="EMBL" id="BLLO01000018">
    <property type="protein sequence ID" value="GFH78542.1"/>
    <property type="molecule type" value="Genomic_DNA"/>
</dbReference>
<dbReference type="SMART" id="SM00858">
    <property type="entry name" value="SAF"/>
    <property type="match status" value="1"/>
</dbReference>
<feature type="region of interest" description="Disordered" evidence="1">
    <location>
        <begin position="1"/>
        <end position="22"/>
    </location>
</feature>
<name>A0A8H9LTV4_9ACTN</name>
<evidence type="ECO:0000259" key="3">
    <source>
        <dbReference type="SMART" id="SM00858"/>
    </source>
</evidence>
<evidence type="ECO:0000313" key="4">
    <source>
        <dbReference type="EMBL" id="GFH78542.1"/>
    </source>
</evidence>
<sequence>MDSPAAPPAPRQAAPARPDLPITASAPVKRERRWSMVALCVVLAVLAGLGAAAAVTSASDRTKVIAVAQDVPAGQALTDADLTIAEVSADAALTPVPAAEKGSVVGKRPAVDLRKGSLLISSQLASGTGLGDDKQQVGVEVKKGQAPSGTLAPGDKVLAVTTPAQGEQTSSKQAEAPPSTIDAVVVTVSRPDASGTVVVNLAVDSGDGPLLATRAAQGRIAVVREPRS</sequence>
<gene>
    <name evidence="5" type="ORF">GCM10010227_53330</name>
    <name evidence="4" type="ORF">Sgou_32120</name>
</gene>
<dbReference type="AlphaFoldDB" id="A0A8H9LTV4"/>
<keyword evidence="2" id="KW-1133">Transmembrane helix</keyword>
<keyword evidence="2" id="KW-0812">Transmembrane</keyword>
<keyword evidence="2" id="KW-0472">Membrane</keyword>
<reference evidence="4 6" key="2">
    <citation type="submission" date="2020-02" db="EMBL/GenBank/DDBJ databases">
        <title>Whole genome shotgun sequence of Streptomyces gougerotii NBRC 13043.</title>
        <authorList>
            <person name="Ichikawa N."/>
            <person name="Komaki H."/>
            <person name="Tamura T."/>
        </authorList>
    </citation>
    <scope>NUCLEOTIDE SEQUENCE [LARGE SCALE GENOMIC DNA]</scope>
    <source>
        <strain evidence="4 6">NBRC 13043</strain>
    </source>
</reference>
<feature type="domain" description="SAF" evidence="3">
    <location>
        <begin position="62"/>
        <end position="125"/>
    </location>
</feature>
<accession>A0A8H9LTV4</accession>
<dbReference type="RefSeq" id="WP_189401529.1">
    <property type="nucleotide sequence ID" value="NZ_BLLO01000018.1"/>
</dbReference>
<feature type="compositionally biased region" description="Pro residues" evidence="1">
    <location>
        <begin position="1"/>
        <end position="10"/>
    </location>
</feature>
<dbReference type="Proteomes" id="UP000660975">
    <property type="component" value="Unassembled WGS sequence"/>
</dbReference>
<evidence type="ECO:0000313" key="5">
    <source>
        <dbReference type="EMBL" id="GGU91403.1"/>
    </source>
</evidence>
<dbReference type="Pfam" id="PF08666">
    <property type="entry name" value="SAF"/>
    <property type="match status" value="1"/>
</dbReference>
<evidence type="ECO:0000313" key="6">
    <source>
        <dbReference type="Proteomes" id="UP000480804"/>
    </source>
</evidence>
<reference evidence="5" key="3">
    <citation type="submission" date="2020-09" db="EMBL/GenBank/DDBJ databases">
        <authorList>
            <person name="Sun Q."/>
            <person name="Ohkuma M."/>
        </authorList>
    </citation>
    <scope>NUCLEOTIDE SEQUENCE</scope>
    <source>
        <strain evidence="5">JCM 4136</strain>
    </source>
</reference>
<feature type="transmembrane region" description="Helical" evidence="2">
    <location>
        <begin position="34"/>
        <end position="55"/>
    </location>
</feature>
<evidence type="ECO:0000256" key="2">
    <source>
        <dbReference type="SAM" id="Phobius"/>
    </source>
</evidence>
<comment type="caution">
    <text evidence="5">The sequence shown here is derived from an EMBL/GenBank/DDBJ whole genome shotgun (WGS) entry which is preliminary data.</text>
</comment>
<dbReference type="InterPro" id="IPR013974">
    <property type="entry name" value="SAF"/>
</dbReference>
<dbReference type="Proteomes" id="UP000480804">
    <property type="component" value="Unassembled WGS sequence"/>
</dbReference>
<dbReference type="CDD" id="cd11614">
    <property type="entry name" value="SAF_CpaB_FlgA_like"/>
    <property type="match status" value="1"/>
</dbReference>
<evidence type="ECO:0000256" key="1">
    <source>
        <dbReference type="SAM" id="MobiDB-lite"/>
    </source>
</evidence>
<proteinExistence type="predicted"/>
<organism evidence="5 7">
    <name type="scientific">Streptomyces gougerotii</name>
    <dbReference type="NCBI Taxonomy" id="53448"/>
    <lineage>
        <taxon>Bacteria</taxon>
        <taxon>Bacillati</taxon>
        <taxon>Actinomycetota</taxon>
        <taxon>Actinomycetes</taxon>
        <taxon>Kitasatosporales</taxon>
        <taxon>Streptomycetaceae</taxon>
        <taxon>Streptomyces</taxon>
        <taxon>Streptomyces diastaticus group</taxon>
    </lineage>
</organism>
<evidence type="ECO:0000313" key="7">
    <source>
        <dbReference type="Proteomes" id="UP000660975"/>
    </source>
</evidence>